<name>A0A9W6N9N3_9HYPH</name>
<dbReference type="Pfam" id="PF00326">
    <property type="entry name" value="Peptidase_S9"/>
    <property type="match status" value="1"/>
</dbReference>
<dbReference type="GO" id="GO:0006508">
    <property type="term" value="P:proteolysis"/>
    <property type="evidence" value="ECO:0007669"/>
    <property type="project" value="InterPro"/>
</dbReference>
<keyword evidence="1" id="KW-0378">Hydrolase</keyword>
<dbReference type="PRINTS" id="PR00862">
    <property type="entry name" value="PROLIGOPTASE"/>
</dbReference>
<feature type="region of interest" description="Disordered" evidence="2">
    <location>
        <begin position="433"/>
        <end position="455"/>
    </location>
</feature>
<dbReference type="PANTHER" id="PTHR42776:SF27">
    <property type="entry name" value="DIPEPTIDYL PEPTIDASE FAMILY MEMBER 6"/>
    <property type="match status" value="1"/>
</dbReference>
<evidence type="ECO:0000313" key="5">
    <source>
        <dbReference type="Proteomes" id="UP001143330"/>
    </source>
</evidence>
<reference evidence="4" key="2">
    <citation type="submission" date="2023-01" db="EMBL/GenBank/DDBJ databases">
        <authorList>
            <person name="Sun Q."/>
            <person name="Evtushenko L."/>
        </authorList>
    </citation>
    <scope>NUCLEOTIDE SEQUENCE</scope>
    <source>
        <strain evidence="4">VKM B-2789</strain>
    </source>
</reference>
<dbReference type="Gene3D" id="3.40.50.1820">
    <property type="entry name" value="alpha/beta hydrolase"/>
    <property type="match status" value="1"/>
</dbReference>
<evidence type="ECO:0000256" key="2">
    <source>
        <dbReference type="SAM" id="MobiDB-lite"/>
    </source>
</evidence>
<organism evidence="4 5">
    <name type="scientific">Ancylobacter defluvii</name>
    <dbReference type="NCBI Taxonomy" id="1282440"/>
    <lineage>
        <taxon>Bacteria</taxon>
        <taxon>Pseudomonadati</taxon>
        <taxon>Pseudomonadota</taxon>
        <taxon>Alphaproteobacteria</taxon>
        <taxon>Hyphomicrobiales</taxon>
        <taxon>Xanthobacteraceae</taxon>
        <taxon>Ancylobacter</taxon>
    </lineage>
</organism>
<protein>
    <recommendedName>
        <fullName evidence="3">Peptidase S9 prolyl oligopeptidase catalytic domain-containing protein</fullName>
    </recommendedName>
</protein>
<dbReference type="InterPro" id="IPR002470">
    <property type="entry name" value="Peptidase_S9A"/>
</dbReference>
<keyword evidence="5" id="KW-1185">Reference proteome</keyword>
<dbReference type="InterPro" id="IPR029058">
    <property type="entry name" value="AB_hydrolase_fold"/>
</dbReference>
<evidence type="ECO:0000313" key="4">
    <source>
        <dbReference type="EMBL" id="GLK82735.1"/>
    </source>
</evidence>
<feature type="compositionally biased region" description="Basic and acidic residues" evidence="2">
    <location>
        <begin position="434"/>
        <end position="455"/>
    </location>
</feature>
<evidence type="ECO:0000256" key="1">
    <source>
        <dbReference type="ARBA" id="ARBA00022801"/>
    </source>
</evidence>
<comment type="caution">
    <text evidence="4">The sequence shown here is derived from an EMBL/GenBank/DDBJ whole genome shotgun (WGS) entry which is preliminary data.</text>
</comment>
<gene>
    <name evidence="4" type="ORF">GCM10017653_08040</name>
</gene>
<dbReference type="Proteomes" id="UP001143330">
    <property type="component" value="Unassembled WGS sequence"/>
</dbReference>
<evidence type="ECO:0000259" key="3">
    <source>
        <dbReference type="Pfam" id="PF00326"/>
    </source>
</evidence>
<dbReference type="InterPro" id="IPR001375">
    <property type="entry name" value="Peptidase_S9_cat"/>
</dbReference>
<dbReference type="AlphaFoldDB" id="A0A9W6N9N3"/>
<sequence length="455" mass="50943">MPSHLDARAKAVFLRDSRGRDTASLSRVDLATGETMEIAAHATADLGSLLLDQDTLEPLAYSVITERQEYVVLDSRVQADLDFLQEQDIGDWSLKSRTEDDRTWIIDVTSDTEPGASYLYDRQAKSLRELHQSRPELADAPLASMRPVTIVSRDKLDLVSYLTLPREVPEGVLQPMVLLVHGGPWQRNIFGYHFLHQWLANRGYAVLSVNFRGSTGFGKAFVNAGDQEWGRRMDDDLLDAVAWAVDRKIADPMRVAIMGGSYGGYATLVGLTRNPDIYACGIDIVGPSNLETLLRTVPPYWEAIRVQMHKAIGDPDTDEGLRLAHERSPLFQADKISKPLLIGHGANDPRVKQAESDQMVAVLKDKGIPVDYVLFPDEGHGFVRPENKIAFYAVAEAFLARHLGGRWEPIHPEELKCSSMLIKEGIEGYLYPCEQKDEPSTGSNRYDRTDRHPRH</sequence>
<feature type="domain" description="Peptidase S9 prolyl oligopeptidase catalytic" evidence="3">
    <location>
        <begin position="196"/>
        <end position="405"/>
    </location>
</feature>
<proteinExistence type="predicted"/>
<dbReference type="EMBL" id="BSFM01000004">
    <property type="protein sequence ID" value="GLK82735.1"/>
    <property type="molecule type" value="Genomic_DNA"/>
</dbReference>
<reference evidence="4" key="1">
    <citation type="journal article" date="2014" name="Int. J. Syst. Evol. Microbiol.">
        <title>Complete genome sequence of Corynebacterium casei LMG S-19264T (=DSM 44701T), isolated from a smear-ripened cheese.</title>
        <authorList>
            <consortium name="US DOE Joint Genome Institute (JGI-PGF)"/>
            <person name="Walter F."/>
            <person name="Albersmeier A."/>
            <person name="Kalinowski J."/>
            <person name="Ruckert C."/>
        </authorList>
    </citation>
    <scope>NUCLEOTIDE SEQUENCE</scope>
    <source>
        <strain evidence="4">VKM B-2789</strain>
    </source>
</reference>
<accession>A0A9W6N9N3</accession>
<dbReference type="GO" id="GO:0004252">
    <property type="term" value="F:serine-type endopeptidase activity"/>
    <property type="evidence" value="ECO:0007669"/>
    <property type="project" value="InterPro"/>
</dbReference>
<dbReference type="PANTHER" id="PTHR42776">
    <property type="entry name" value="SERINE PEPTIDASE S9 FAMILY MEMBER"/>
    <property type="match status" value="1"/>
</dbReference>
<dbReference type="SUPFAM" id="SSF53474">
    <property type="entry name" value="alpha/beta-Hydrolases"/>
    <property type="match status" value="1"/>
</dbReference>